<dbReference type="STRING" id="4529.A0A0E0RE12"/>
<name>A0A0E0RE12_ORYRU</name>
<proteinExistence type="predicted"/>
<dbReference type="HOGENOM" id="CLU_848321_0_0_1"/>
<accession>A0A0E0RE12</accession>
<protein>
    <submittedName>
        <fullName evidence="2">Uncharacterized protein</fullName>
    </submittedName>
</protein>
<feature type="region of interest" description="Disordered" evidence="1">
    <location>
        <begin position="130"/>
        <end position="153"/>
    </location>
</feature>
<reference evidence="3" key="1">
    <citation type="submission" date="2013-06" db="EMBL/GenBank/DDBJ databases">
        <authorList>
            <person name="Zhao Q."/>
        </authorList>
    </citation>
    <scope>NUCLEOTIDE SEQUENCE</scope>
    <source>
        <strain evidence="3">cv. W1943</strain>
    </source>
</reference>
<evidence type="ECO:0000313" key="3">
    <source>
        <dbReference type="Proteomes" id="UP000008022"/>
    </source>
</evidence>
<feature type="region of interest" description="Disordered" evidence="1">
    <location>
        <begin position="277"/>
        <end position="328"/>
    </location>
</feature>
<dbReference type="Gramene" id="ORUFI12G03990.1">
    <property type="protein sequence ID" value="ORUFI12G03990.1"/>
    <property type="gene ID" value="ORUFI12G03990"/>
</dbReference>
<keyword evidence="3" id="KW-1185">Reference proteome</keyword>
<dbReference type="Proteomes" id="UP000008022">
    <property type="component" value="Unassembled WGS sequence"/>
</dbReference>
<sequence length="328" mass="34560">MRSDKEAVSGGGRQPAVEADLAHAVGGGGIPSSRRRRRASSGRRSAETNPAASGGGGPRLGSQRRRRASHRRMVAEANLAAGGGSGPRLGGWWRRRTWQPAAEAGLAWAAGGGGEPGSRRRMRASLGRLVAQTNPAASGGGGPRPGGGWRRRPRQPMAEATNAELGLQAAGASLHADYPPCISYLTFAASFVDPRPCHDTESEILGTVSTDIHATSGDGLVLVCFCDSRNHVPTVGSRGGELMREWSARRQSRERDSAGAWSASASIVGRHCLNHRLPRRASPQPPAARASSASAVDRLSACRTVPVGKEKKTRRSSSEKDQLLLLLR</sequence>
<feature type="compositionally biased region" description="Basic residues" evidence="1">
    <location>
        <begin position="62"/>
        <end position="72"/>
    </location>
</feature>
<dbReference type="EnsemblPlants" id="ORUFI12G03990.1">
    <property type="protein sequence ID" value="ORUFI12G03990.1"/>
    <property type="gene ID" value="ORUFI12G03990"/>
</dbReference>
<feature type="compositionally biased region" description="Gly residues" evidence="1">
    <location>
        <begin position="138"/>
        <end position="148"/>
    </location>
</feature>
<dbReference type="AlphaFoldDB" id="A0A0E0RE12"/>
<reference evidence="2" key="2">
    <citation type="submission" date="2015-06" db="UniProtKB">
        <authorList>
            <consortium name="EnsemblPlants"/>
        </authorList>
    </citation>
    <scope>IDENTIFICATION</scope>
</reference>
<organism evidence="2 3">
    <name type="scientific">Oryza rufipogon</name>
    <name type="common">Brownbeard rice</name>
    <name type="synonym">Asian wild rice</name>
    <dbReference type="NCBI Taxonomy" id="4529"/>
    <lineage>
        <taxon>Eukaryota</taxon>
        <taxon>Viridiplantae</taxon>
        <taxon>Streptophyta</taxon>
        <taxon>Embryophyta</taxon>
        <taxon>Tracheophyta</taxon>
        <taxon>Spermatophyta</taxon>
        <taxon>Magnoliopsida</taxon>
        <taxon>Liliopsida</taxon>
        <taxon>Poales</taxon>
        <taxon>Poaceae</taxon>
        <taxon>BOP clade</taxon>
        <taxon>Oryzoideae</taxon>
        <taxon>Oryzeae</taxon>
        <taxon>Oryzinae</taxon>
        <taxon>Oryza</taxon>
    </lineage>
</organism>
<evidence type="ECO:0000313" key="2">
    <source>
        <dbReference type="EnsemblPlants" id="ORUFI12G03990.1"/>
    </source>
</evidence>
<feature type="region of interest" description="Disordered" evidence="1">
    <location>
        <begin position="1"/>
        <end position="90"/>
    </location>
</feature>
<evidence type="ECO:0000256" key="1">
    <source>
        <dbReference type="SAM" id="MobiDB-lite"/>
    </source>
</evidence>